<protein>
    <submittedName>
        <fullName evidence="2">Uncharacterized protein</fullName>
    </submittedName>
</protein>
<evidence type="ECO:0000313" key="2">
    <source>
        <dbReference type="EMBL" id="KAG9242568.1"/>
    </source>
</evidence>
<evidence type="ECO:0000313" key="3">
    <source>
        <dbReference type="Proteomes" id="UP000887226"/>
    </source>
</evidence>
<keyword evidence="3" id="KW-1185">Reference proteome</keyword>
<dbReference type="Proteomes" id="UP000887226">
    <property type="component" value="Unassembled WGS sequence"/>
</dbReference>
<name>A0A9P7Z0C9_9HELO</name>
<sequence length="326" mass="32551">MTDAALNRPGKIILVFHTAHKPTDGLTKDIILTRMPTEGGGGDVVVMTAKAVHEAVAATVEMGAETTMAMMAPTYSNKLIAMNMMSRWSIPLAPNMPRQLPKRPGGPRPGGPRPGGPGCFITFTIPPTPGSIDHSPLPSPAVDGGLQCTGLLYVSATVSGIVGVTATVPDIAASDLTLVDGLGIMLGAGANLPLGDARSPLTASLGVGSDGGGLAVADGVSLGNFDIATGSLSLLQSTAVLDATGTLLPSFISGAAPSSFDVVPSSLKAASGSFEAVIINAGADEEVVHVTAEIMNLGHLEKNHLYKAVVTEIGDGGGGGGGGDGD</sequence>
<reference evidence="2" key="1">
    <citation type="journal article" date="2021" name="IMA Fungus">
        <title>Genomic characterization of three marine fungi, including Emericellopsis atlantica sp. nov. with signatures of a generalist lifestyle and marine biomass degradation.</title>
        <authorList>
            <person name="Hagestad O.C."/>
            <person name="Hou L."/>
            <person name="Andersen J.H."/>
            <person name="Hansen E.H."/>
            <person name="Altermark B."/>
            <person name="Li C."/>
            <person name="Kuhnert E."/>
            <person name="Cox R.J."/>
            <person name="Crous P.W."/>
            <person name="Spatafora J.W."/>
            <person name="Lail K."/>
            <person name="Amirebrahimi M."/>
            <person name="Lipzen A."/>
            <person name="Pangilinan J."/>
            <person name="Andreopoulos W."/>
            <person name="Hayes R.D."/>
            <person name="Ng V."/>
            <person name="Grigoriev I.V."/>
            <person name="Jackson S.A."/>
            <person name="Sutton T.D.S."/>
            <person name="Dobson A.D.W."/>
            <person name="Rama T."/>
        </authorList>
    </citation>
    <scope>NUCLEOTIDE SEQUENCE</scope>
    <source>
        <strain evidence="2">TRa3180A</strain>
    </source>
</reference>
<proteinExistence type="predicted"/>
<gene>
    <name evidence="2" type="ORF">BJ878DRAFT_481905</name>
</gene>
<dbReference type="EMBL" id="MU254059">
    <property type="protein sequence ID" value="KAG9242568.1"/>
    <property type="molecule type" value="Genomic_DNA"/>
</dbReference>
<organism evidence="2 3">
    <name type="scientific">Calycina marina</name>
    <dbReference type="NCBI Taxonomy" id="1763456"/>
    <lineage>
        <taxon>Eukaryota</taxon>
        <taxon>Fungi</taxon>
        <taxon>Dikarya</taxon>
        <taxon>Ascomycota</taxon>
        <taxon>Pezizomycotina</taxon>
        <taxon>Leotiomycetes</taxon>
        <taxon>Helotiales</taxon>
        <taxon>Pezizellaceae</taxon>
        <taxon>Calycina</taxon>
    </lineage>
</organism>
<dbReference type="AlphaFoldDB" id="A0A9P7Z0C9"/>
<feature type="region of interest" description="Disordered" evidence="1">
    <location>
        <begin position="94"/>
        <end position="117"/>
    </location>
</feature>
<accession>A0A9P7Z0C9</accession>
<feature type="compositionally biased region" description="Pro residues" evidence="1">
    <location>
        <begin position="104"/>
        <end position="115"/>
    </location>
</feature>
<evidence type="ECO:0000256" key="1">
    <source>
        <dbReference type="SAM" id="MobiDB-lite"/>
    </source>
</evidence>
<comment type="caution">
    <text evidence="2">The sequence shown here is derived from an EMBL/GenBank/DDBJ whole genome shotgun (WGS) entry which is preliminary data.</text>
</comment>